<dbReference type="SUPFAM" id="SSF51197">
    <property type="entry name" value="Clavaminate synthase-like"/>
    <property type="match status" value="1"/>
</dbReference>
<organism evidence="2">
    <name type="scientific">marine metagenome</name>
    <dbReference type="NCBI Taxonomy" id="408172"/>
    <lineage>
        <taxon>unclassified sequences</taxon>
        <taxon>metagenomes</taxon>
        <taxon>ecological metagenomes</taxon>
    </lineage>
</organism>
<dbReference type="EMBL" id="UINC01037187">
    <property type="protein sequence ID" value="SVB32302.1"/>
    <property type="molecule type" value="Genomic_DNA"/>
</dbReference>
<gene>
    <name evidence="2" type="ORF">METZ01_LOCUS185156</name>
</gene>
<evidence type="ECO:0000256" key="1">
    <source>
        <dbReference type="SAM" id="MobiDB-lite"/>
    </source>
</evidence>
<proteinExistence type="predicted"/>
<protein>
    <recommendedName>
        <fullName evidence="3">Fe2OG dioxygenase domain-containing protein</fullName>
    </recommendedName>
</protein>
<feature type="region of interest" description="Disordered" evidence="1">
    <location>
        <begin position="1"/>
        <end position="32"/>
    </location>
</feature>
<dbReference type="Gene3D" id="2.60.120.620">
    <property type="entry name" value="q2cbj1_9rhob like domain"/>
    <property type="match status" value="1"/>
</dbReference>
<dbReference type="InterPro" id="IPR008775">
    <property type="entry name" value="Phytyl_CoA_dOase-like"/>
</dbReference>
<evidence type="ECO:0008006" key="3">
    <source>
        <dbReference type="Google" id="ProtNLM"/>
    </source>
</evidence>
<evidence type="ECO:0000313" key="2">
    <source>
        <dbReference type="EMBL" id="SVB32302.1"/>
    </source>
</evidence>
<dbReference type="AlphaFoldDB" id="A0A382D2Q6"/>
<reference evidence="2" key="1">
    <citation type="submission" date="2018-05" db="EMBL/GenBank/DDBJ databases">
        <authorList>
            <person name="Lanie J.A."/>
            <person name="Ng W.-L."/>
            <person name="Kazmierczak K.M."/>
            <person name="Andrzejewski T.M."/>
            <person name="Davidsen T.M."/>
            <person name="Wayne K.J."/>
            <person name="Tettelin H."/>
            <person name="Glass J.I."/>
            <person name="Rusch D."/>
            <person name="Podicherti R."/>
            <person name="Tsui H.-C.T."/>
            <person name="Winkler M.E."/>
        </authorList>
    </citation>
    <scope>NUCLEOTIDE SEQUENCE</scope>
</reference>
<dbReference type="PANTHER" id="PTHR20883:SF46">
    <property type="entry name" value="PHYTANOYL-COA HYDROXYLASE"/>
    <property type="match status" value="1"/>
</dbReference>
<name>A0A382D2Q6_9ZZZZ</name>
<accession>A0A382D2Q6</accession>
<feature type="non-terminal residue" evidence="2">
    <location>
        <position position="1"/>
    </location>
</feature>
<sequence>VINESRKISKSDETWDLEPGHSMEDPRLRRLSSPNDHHPAYWEYASQSVVPDIVSDLVGPNVKFHHSKINFKWADGGEEVKWHQDIGFWPHTNYGPCTVGTYIYNCGMEQGPVGMIPGSHNGELFDQYSDDGEWIGCLRQKDAENLDTSKAVYLDGPAGSLTIHNCRMIHGSKPNNSDVVRPLLLNIYAPADAMPYTHNPLYSKYDQVIVRGEAQRWAHHDPRTCLMPPDWSGGYSSIFALQQEEDWKAAE</sequence>
<dbReference type="PANTHER" id="PTHR20883">
    <property type="entry name" value="PHYTANOYL-COA DIOXYGENASE DOMAIN CONTAINING 1"/>
    <property type="match status" value="1"/>
</dbReference>
<feature type="compositionally biased region" description="Basic and acidic residues" evidence="1">
    <location>
        <begin position="1"/>
        <end position="28"/>
    </location>
</feature>
<dbReference type="Pfam" id="PF05721">
    <property type="entry name" value="PhyH"/>
    <property type="match status" value="1"/>
</dbReference>